<accession>A0A3P5X8B4</accession>
<dbReference type="CDD" id="cd07363">
    <property type="entry name" value="45_DOPA_Dioxygenase"/>
    <property type="match status" value="1"/>
</dbReference>
<protein>
    <submittedName>
        <fullName evidence="7">LigB family dioxygenase</fullName>
    </submittedName>
</protein>
<name>A0A3P5X8B4_9MICC</name>
<comment type="similarity">
    <text evidence="2">Belongs to the DODA-type extradiol aromatic ring-opening dioxygenase family.</text>
</comment>
<evidence type="ECO:0000313" key="8">
    <source>
        <dbReference type="Proteomes" id="UP000280861"/>
    </source>
</evidence>
<keyword evidence="7" id="KW-0223">Dioxygenase</keyword>
<evidence type="ECO:0000259" key="6">
    <source>
        <dbReference type="Pfam" id="PF02900"/>
    </source>
</evidence>
<dbReference type="InterPro" id="IPR014436">
    <property type="entry name" value="Extradiol_dOase_DODA"/>
</dbReference>
<dbReference type="AlphaFoldDB" id="A0A3P5X8B4"/>
<dbReference type="PANTHER" id="PTHR30096:SF0">
    <property type="entry name" value="4,5-DOPA DIOXYGENASE EXTRADIOL-LIKE PROTEIN"/>
    <property type="match status" value="1"/>
</dbReference>
<evidence type="ECO:0000256" key="1">
    <source>
        <dbReference type="ARBA" id="ARBA00001947"/>
    </source>
</evidence>
<dbReference type="InterPro" id="IPR004183">
    <property type="entry name" value="Xdiol_dOase_suB"/>
</dbReference>
<dbReference type="GO" id="GO:0016702">
    <property type="term" value="F:oxidoreductase activity, acting on single donors with incorporation of molecular oxygen, incorporation of two atoms of oxygen"/>
    <property type="evidence" value="ECO:0007669"/>
    <property type="project" value="UniProtKB-ARBA"/>
</dbReference>
<dbReference type="Pfam" id="PF02900">
    <property type="entry name" value="LigB"/>
    <property type="match status" value="1"/>
</dbReference>
<feature type="domain" description="Extradiol ring-cleavage dioxygenase class III enzyme subunit B" evidence="6">
    <location>
        <begin position="29"/>
        <end position="239"/>
    </location>
</feature>
<evidence type="ECO:0000256" key="2">
    <source>
        <dbReference type="ARBA" id="ARBA00007581"/>
    </source>
</evidence>
<dbReference type="RefSeq" id="WP_124092775.1">
    <property type="nucleotide sequence ID" value="NZ_CBCRYA010000001.1"/>
</dbReference>
<dbReference type="PANTHER" id="PTHR30096">
    <property type="entry name" value="4,5-DOPA DIOXYGENASE EXTRADIOL-LIKE PROTEIN"/>
    <property type="match status" value="1"/>
</dbReference>
<dbReference type="EMBL" id="UXAU01000038">
    <property type="protein sequence ID" value="VDC30939.1"/>
    <property type="molecule type" value="Genomic_DNA"/>
</dbReference>
<sequence>MTQTTELPPVLFLSHGAPPLADDATWTRQLGAWGNSFTKPKDILMVSAHWENAPVTLSATERNPGLVYDFGGFAPRYYEVEYDAPQAPDLANEVARLVGQHGHHVARDESRGLDHGAYVPLKEMFPDADVPVVQMSMPTLDPQGLFKLGESLAPLRDRGTLIVGSGFTTHNLRWFNPAGGPDTAPPAVSSEFDQWAEEAMARGDVDAILDFLNKAPAAREAHPRSEHWAPLYVTLGAAYASGDLHAKTAIDGFWFGLSKRSWTLS</sequence>
<dbReference type="Proteomes" id="UP000280861">
    <property type="component" value="Unassembled WGS sequence"/>
</dbReference>
<dbReference type="PIRSF" id="PIRSF006157">
    <property type="entry name" value="Doxgns_DODA"/>
    <property type="match status" value="1"/>
</dbReference>
<evidence type="ECO:0000313" key="7">
    <source>
        <dbReference type="EMBL" id="VDC30939.1"/>
    </source>
</evidence>
<comment type="cofactor">
    <cofactor evidence="1">
        <name>Zn(2+)</name>
        <dbReference type="ChEBI" id="CHEBI:29105"/>
    </cofactor>
</comment>
<keyword evidence="5" id="KW-0560">Oxidoreductase</keyword>
<dbReference type="GO" id="GO:0008198">
    <property type="term" value="F:ferrous iron binding"/>
    <property type="evidence" value="ECO:0007669"/>
    <property type="project" value="InterPro"/>
</dbReference>
<dbReference type="GO" id="GO:0008270">
    <property type="term" value="F:zinc ion binding"/>
    <property type="evidence" value="ECO:0007669"/>
    <property type="project" value="InterPro"/>
</dbReference>
<proteinExistence type="inferred from homology"/>
<evidence type="ECO:0000256" key="3">
    <source>
        <dbReference type="ARBA" id="ARBA00022723"/>
    </source>
</evidence>
<organism evidence="7 8">
    <name type="scientific">Arthrobacter ulcerisalmonis</name>
    <dbReference type="NCBI Taxonomy" id="2483813"/>
    <lineage>
        <taxon>Bacteria</taxon>
        <taxon>Bacillati</taxon>
        <taxon>Actinomycetota</taxon>
        <taxon>Actinomycetes</taxon>
        <taxon>Micrococcales</taxon>
        <taxon>Micrococcaceae</taxon>
        <taxon>Arthrobacter</taxon>
    </lineage>
</organism>
<reference evidence="7 8" key="1">
    <citation type="submission" date="2018-11" db="EMBL/GenBank/DDBJ databases">
        <authorList>
            <person name="Criscuolo A."/>
        </authorList>
    </citation>
    <scope>NUCLEOTIDE SEQUENCE [LARGE SCALE GENOMIC DNA]</scope>
    <source>
        <strain evidence="7">AT11b</strain>
    </source>
</reference>
<dbReference type="Gene3D" id="3.40.830.10">
    <property type="entry name" value="LigB-like"/>
    <property type="match status" value="1"/>
</dbReference>
<dbReference type="SUPFAM" id="SSF53213">
    <property type="entry name" value="LigB-like"/>
    <property type="match status" value="1"/>
</dbReference>
<keyword evidence="8" id="KW-1185">Reference proteome</keyword>
<evidence type="ECO:0000256" key="5">
    <source>
        <dbReference type="ARBA" id="ARBA00023002"/>
    </source>
</evidence>
<keyword evidence="3" id="KW-0479">Metal-binding</keyword>
<keyword evidence="4" id="KW-0862">Zinc</keyword>
<dbReference type="OrthoDB" id="9790889at2"/>
<gene>
    <name evidence="7" type="ORF">PSET11_02665</name>
</gene>
<evidence type="ECO:0000256" key="4">
    <source>
        <dbReference type="ARBA" id="ARBA00022833"/>
    </source>
</evidence>